<dbReference type="PROSITE" id="PS51186">
    <property type="entry name" value="GNAT"/>
    <property type="match status" value="1"/>
</dbReference>
<dbReference type="RefSeq" id="WP_305755214.1">
    <property type="nucleotide sequence ID" value="NZ_JAPCKK010000016.1"/>
</dbReference>
<dbReference type="PANTHER" id="PTHR43420:SF44">
    <property type="entry name" value="ACETYLTRANSFERASE YPEA"/>
    <property type="match status" value="1"/>
</dbReference>
<dbReference type="SUPFAM" id="SSF55729">
    <property type="entry name" value="Acyl-CoA N-acyltransferases (Nat)"/>
    <property type="match status" value="1"/>
</dbReference>
<dbReference type="Gene3D" id="3.40.630.30">
    <property type="match status" value="1"/>
</dbReference>
<evidence type="ECO:0000256" key="2">
    <source>
        <dbReference type="ARBA" id="ARBA00023315"/>
    </source>
</evidence>
<dbReference type="PANTHER" id="PTHR43420">
    <property type="entry name" value="ACETYLTRANSFERASE"/>
    <property type="match status" value="1"/>
</dbReference>
<keyword evidence="1 4" id="KW-0808">Transferase</keyword>
<evidence type="ECO:0000259" key="3">
    <source>
        <dbReference type="PROSITE" id="PS51186"/>
    </source>
</evidence>
<dbReference type="EMBL" id="JAPCKK010000016">
    <property type="protein sequence ID" value="MDP4097627.1"/>
    <property type="molecule type" value="Genomic_DNA"/>
</dbReference>
<dbReference type="Pfam" id="PF24553">
    <property type="entry name" value="Rv0428c_C"/>
    <property type="match status" value="1"/>
</dbReference>
<protein>
    <submittedName>
        <fullName evidence="4">GNAT family N-acetyltransferase</fullName>
        <ecNumber evidence="4">2.3.1.-</ecNumber>
    </submittedName>
</protein>
<keyword evidence="2 4" id="KW-0012">Acyltransferase</keyword>
<dbReference type="InterPro" id="IPR000182">
    <property type="entry name" value="GNAT_dom"/>
</dbReference>
<dbReference type="InterPro" id="IPR056935">
    <property type="entry name" value="Rv0428c-like_C"/>
</dbReference>
<evidence type="ECO:0000256" key="1">
    <source>
        <dbReference type="ARBA" id="ARBA00022679"/>
    </source>
</evidence>
<dbReference type="GO" id="GO:0016746">
    <property type="term" value="F:acyltransferase activity"/>
    <property type="evidence" value="ECO:0007669"/>
    <property type="project" value="UniProtKB-KW"/>
</dbReference>
<dbReference type="InterPro" id="IPR016181">
    <property type="entry name" value="Acyl_CoA_acyltransferase"/>
</dbReference>
<organism evidence="4 5">
    <name type="scientific">Paenibacillus zeirhizosphaerae</name>
    <dbReference type="NCBI Taxonomy" id="2987519"/>
    <lineage>
        <taxon>Bacteria</taxon>
        <taxon>Bacillati</taxon>
        <taxon>Bacillota</taxon>
        <taxon>Bacilli</taxon>
        <taxon>Bacillales</taxon>
        <taxon>Paenibacillaceae</taxon>
        <taxon>Paenibacillus</taxon>
    </lineage>
</organism>
<dbReference type="CDD" id="cd04301">
    <property type="entry name" value="NAT_SF"/>
    <property type="match status" value="1"/>
</dbReference>
<reference evidence="4 5" key="1">
    <citation type="submission" date="2022-10" db="EMBL/GenBank/DDBJ databases">
        <title>Paenibacillus description and whole genome data of maize root bacterial community.</title>
        <authorList>
            <person name="Marton D."/>
            <person name="Farkas M."/>
            <person name="Cserhati M."/>
        </authorList>
    </citation>
    <scope>NUCLEOTIDE SEQUENCE [LARGE SCALE GENOMIC DNA]</scope>
    <source>
        <strain evidence="4 5">P96</strain>
    </source>
</reference>
<gene>
    <name evidence="4" type="ORF">OIN60_12670</name>
</gene>
<dbReference type="Proteomes" id="UP001241848">
    <property type="component" value="Unassembled WGS sequence"/>
</dbReference>
<feature type="domain" description="N-acetyltransferase" evidence="3">
    <location>
        <begin position="93"/>
        <end position="253"/>
    </location>
</feature>
<proteinExistence type="predicted"/>
<evidence type="ECO:0000313" key="4">
    <source>
        <dbReference type="EMBL" id="MDP4097627.1"/>
    </source>
</evidence>
<evidence type="ECO:0000313" key="5">
    <source>
        <dbReference type="Proteomes" id="UP001241848"/>
    </source>
</evidence>
<name>A0ABT9FSB5_9BACL</name>
<accession>A0ABT9FSB5</accession>
<dbReference type="EC" id="2.3.1.-" evidence="4"/>
<sequence>MHKYIEEFSLNALPALYQMSVDGWITRYAEGYTQRSNSVSPIYSGDEICIEEKILACERFYARAGLDPIFKITPFIQPANLDEVLEKRGYETADLSCVQTLSLDHIKGSHLEHVKVAAEISDEWMDVYARFTHLPAEYVTVKRKMLSLPVLNKAFIILYQAAEPVACVMGVMEREWLGIYDLVTHPEHRGKGYAEQLVLSLLQWGKHQGAKHSYLQVLKGNGPAIRLYDKLGYREIYAYWYRVKRGVSGSFTL</sequence>
<dbReference type="InterPro" id="IPR050680">
    <property type="entry name" value="YpeA/RimI_acetyltransf"/>
</dbReference>
<keyword evidence="5" id="KW-1185">Reference proteome</keyword>
<comment type="caution">
    <text evidence="4">The sequence shown here is derived from an EMBL/GenBank/DDBJ whole genome shotgun (WGS) entry which is preliminary data.</text>
</comment>